<evidence type="ECO:0000313" key="3">
    <source>
        <dbReference type="Proteomes" id="UP000281553"/>
    </source>
</evidence>
<evidence type="ECO:0000313" key="2">
    <source>
        <dbReference type="EMBL" id="VDK41808.1"/>
    </source>
</evidence>
<dbReference type="AlphaFoldDB" id="A0A3P6RIC6"/>
<dbReference type="InterPro" id="IPR011043">
    <property type="entry name" value="Gal_Oxase/kelch_b-propeller"/>
</dbReference>
<keyword evidence="3" id="KW-1185">Reference proteome</keyword>
<proteinExistence type="predicted"/>
<sequence length="99" mass="11099">MVLSGHNSIILFGYSNASVDYRIERWDPDTDNDEDLGPMHERLFASYVGIGKDVYIIGGRLWYEQGNETEQVDKFNVPSRRKTPCAPLSSHVAVPPSTA</sequence>
<organism evidence="2 3">
    <name type="scientific">Dibothriocephalus latus</name>
    <name type="common">Fish tapeworm</name>
    <name type="synonym">Diphyllobothrium latum</name>
    <dbReference type="NCBI Taxonomy" id="60516"/>
    <lineage>
        <taxon>Eukaryota</taxon>
        <taxon>Metazoa</taxon>
        <taxon>Spiralia</taxon>
        <taxon>Lophotrochozoa</taxon>
        <taxon>Platyhelminthes</taxon>
        <taxon>Cestoda</taxon>
        <taxon>Eucestoda</taxon>
        <taxon>Diphyllobothriidea</taxon>
        <taxon>Diphyllobothriidae</taxon>
        <taxon>Dibothriocephalus</taxon>
    </lineage>
</organism>
<feature type="region of interest" description="Disordered" evidence="1">
    <location>
        <begin position="74"/>
        <end position="99"/>
    </location>
</feature>
<accession>A0A3P6RIC6</accession>
<name>A0A3P6RIC6_DIBLA</name>
<dbReference type="OrthoDB" id="10250130at2759"/>
<evidence type="ECO:0000256" key="1">
    <source>
        <dbReference type="SAM" id="MobiDB-lite"/>
    </source>
</evidence>
<dbReference type="EMBL" id="UYRU01008160">
    <property type="protein sequence ID" value="VDK41808.1"/>
    <property type="molecule type" value="Genomic_DNA"/>
</dbReference>
<gene>
    <name evidence="2" type="ORF">DILT_LOCUS1286</name>
</gene>
<dbReference type="InterPro" id="IPR015915">
    <property type="entry name" value="Kelch-typ_b-propeller"/>
</dbReference>
<dbReference type="Gene3D" id="2.120.10.80">
    <property type="entry name" value="Kelch-type beta propeller"/>
    <property type="match status" value="1"/>
</dbReference>
<dbReference type="SUPFAM" id="SSF50965">
    <property type="entry name" value="Galactose oxidase, central domain"/>
    <property type="match status" value="1"/>
</dbReference>
<dbReference type="Proteomes" id="UP000281553">
    <property type="component" value="Unassembled WGS sequence"/>
</dbReference>
<protein>
    <submittedName>
        <fullName evidence="2">Uncharacterized protein</fullName>
    </submittedName>
</protein>
<reference evidence="2 3" key="1">
    <citation type="submission" date="2018-11" db="EMBL/GenBank/DDBJ databases">
        <authorList>
            <consortium name="Pathogen Informatics"/>
        </authorList>
    </citation>
    <scope>NUCLEOTIDE SEQUENCE [LARGE SCALE GENOMIC DNA]</scope>
</reference>